<keyword evidence="1" id="KW-0812">Transmembrane</keyword>
<organism evidence="3 4">
    <name type="scientific">Blautia producta</name>
    <dbReference type="NCBI Taxonomy" id="33035"/>
    <lineage>
        <taxon>Bacteria</taxon>
        <taxon>Bacillati</taxon>
        <taxon>Bacillota</taxon>
        <taxon>Clostridia</taxon>
        <taxon>Lachnospirales</taxon>
        <taxon>Lachnospiraceae</taxon>
        <taxon>Blautia</taxon>
    </lineage>
</organism>
<dbReference type="InterPro" id="IPR000045">
    <property type="entry name" value="Prepilin_IV_endopep_pep"/>
</dbReference>
<feature type="domain" description="Prepilin type IV endopeptidase peptidase" evidence="2">
    <location>
        <begin position="27"/>
        <end position="124"/>
    </location>
</feature>
<evidence type="ECO:0000259" key="2">
    <source>
        <dbReference type="Pfam" id="PF01478"/>
    </source>
</evidence>
<keyword evidence="1" id="KW-0472">Membrane</keyword>
<protein>
    <submittedName>
        <fullName evidence="3">Peptidase A24</fullName>
    </submittedName>
</protein>
<dbReference type="GO" id="GO:0004190">
    <property type="term" value="F:aspartic-type endopeptidase activity"/>
    <property type="evidence" value="ECO:0007669"/>
    <property type="project" value="InterPro"/>
</dbReference>
<dbReference type="EMBL" id="CP039126">
    <property type="protein sequence ID" value="QMW76440.1"/>
    <property type="molecule type" value="Genomic_DNA"/>
</dbReference>
<gene>
    <name evidence="3" type="ORF">E5259_01860</name>
</gene>
<dbReference type="Gene3D" id="1.20.120.1220">
    <property type="match status" value="1"/>
</dbReference>
<name>A0A7G5MP97_9FIRM</name>
<evidence type="ECO:0000256" key="1">
    <source>
        <dbReference type="SAM" id="Phobius"/>
    </source>
</evidence>
<feature type="transmembrane region" description="Helical" evidence="1">
    <location>
        <begin position="68"/>
        <end position="86"/>
    </location>
</feature>
<evidence type="ECO:0000313" key="4">
    <source>
        <dbReference type="Proteomes" id="UP000515789"/>
    </source>
</evidence>
<dbReference type="Pfam" id="PF01478">
    <property type="entry name" value="Peptidase_A24"/>
    <property type="match status" value="1"/>
</dbReference>
<evidence type="ECO:0000313" key="3">
    <source>
        <dbReference type="EMBL" id="QMW76440.1"/>
    </source>
</evidence>
<dbReference type="GO" id="GO:0016020">
    <property type="term" value="C:membrane"/>
    <property type="evidence" value="ECO:0007669"/>
    <property type="project" value="InterPro"/>
</dbReference>
<reference evidence="3 4" key="1">
    <citation type="submission" date="2019-04" db="EMBL/GenBank/DDBJ databases">
        <authorList>
            <person name="Schori C."/>
            <person name="Ahrens C."/>
        </authorList>
    </citation>
    <scope>NUCLEOTIDE SEQUENCE [LARGE SCALE GENOMIC DNA]</scope>
    <source>
        <strain evidence="3 4">DSM 2950</strain>
    </source>
</reference>
<sequence length="185" mass="20038">MGGGRKQNANSERGVFMSLATGMALFFSAGAVCTDLFLEKVPNRWIALGLAAGAGCQGFLHGARGMPVYLGGVFLPAVLLFPLFCFRMMGAGDIKLMAVMGGFLGSSGIIKGMFCVFLLGAVLSLAFLISCGNLQERFSYFFHYLKICKKKRCPVPYMRKDSKEENLHFTVPILLGIMLYAGGFC</sequence>
<accession>A0A7G5MP97</accession>
<proteinExistence type="predicted"/>
<feature type="transmembrane region" description="Helical" evidence="1">
    <location>
        <begin position="15"/>
        <end position="38"/>
    </location>
</feature>
<feature type="transmembrane region" description="Helical" evidence="1">
    <location>
        <begin position="166"/>
        <end position="184"/>
    </location>
</feature>
<dbReference type="Proteomes" id="UP000515789">
    <property type="component" value="Chromosome"/>
</dbReference>
<dbReference type="AlphaFoldDB" id="A0A7G5MP97"/>
<keyword evidence="1" id="KW-1133">Transmembrane helix</keyword>